<reference evidence="3" key="1">
    <citation type="journal article" date="2020" name="Stud. Mycol.">
        <title>101 Dothideomycetes genomes: a test case for predicting lifestyles and emergence of pathogens.</title>
        <authorList>
            <person name="Haridas S."/>
            <person name="Albert R."/>
            <person name="Binder M."/>
            <person name="Bloem J."/>
            <person name="Labutti K."/>
            <person name="Salamov A."/>
            <person name="Andreopoulos B."/>
            <person name="Baker S."/>
            <person name="Barry K."/>
            <person name="Bills G."/>
            <person name="Bluhm B."/>
            <person name="Cannon C."/>
            <person name="Castanera R."/>
            <person name="Culley D."/>
            <person name="Daum C."/>
            <person name="Ezra D."/>
            <person name="Gonzalez J."/>
            <person name="Henrissat B."/>
            <person name="Kuo A."/>
            <person name="Liang C."/>
            <person name="Lipzen A."/>
            <person name="Lutzoni F."/>
            <person name="Magnuson J."/>
            <person name="Mondo S."/>
            <person name="Nolan M."/>
            <person name="Ohm R."/>
            <person name="Pangilinan J."/>
            <person name="Park H.-J."/>
            <person name="Ramirez L."/>
            <person name="Alfaro M."/>
            <person name="Sun H."/>
            <person name="Tritt A."/>
            <person name="Yoshinaga Y."/>
            <person name="Zwiers L.-H."/>
            <person name="Turgeon B."/>
            <person name="Goodwin S."/>
            <person name="Spatafora J."/>
            <person name="Crous P."/>
            <person name="Grigoriev I."/>
        </authorList>
    </citation>
    <scope>NUCLEOTIDE SEQUENCE</scope>
    <source>
        <strain evidence="3">CBS 113818</strain>
    </source>
</reference>
<feature type="domain" description="Heterokaryon incompatibility" evidence="2">
    <location>
        <begin position="347"/>
        <end position="488"/>
    </location>
</feature>
<dbReference type="InterPro" id="IPR010730">
    <property type="entry name" value="HET"/>
</dbReference>
<name>A0A6A6ZR06_9PLEO</name>
<organism evidence="3 4">
    <name type="scientific">Ophiobolus disseminans</name>
    <dbReference type="NCBI Taxonomy" id="1469910"/>
    <lineage>
        <taxon>Eukaryota</taxon>
        <taxon>Fungi</taxon>
        <taxon>Dikarya</taxon>
        <taxon>Ascomycota</taxon>
        <taxon>Pezizomycotina</taxon>
        <taxon>Dothideomycetes</taxon>
        <taxon>Pleosporomycetidae</taxon>
        <taxon>Pleosporales</taxon>
        <taxon>Pleosporineae</taxon>
        <taxon>Phaeosphaeriaceae</taxon>
        <taxon>Ophiobolus</taxon>
    </lineage>
</organism>
<feature type="region of interest" description="Disordered" evidence="1">
    <location>
        <begin position="63"/>
        <end position="109"/>
    </location>
</feature>
<dbReference type="Pfam" id="PF06985">
    <property type="entry name" value="HET"/>
    <property type="match status" value="1"/>
</dbReference>
<evidence type="ECO:0000313" key="3">
    <source>
        <dbReference type="EMBL" id="KAF2823049.1"/>
    </source>
</evidence>
<gene>
    <name evidence="3" type="ORF">CC86DRAFT_75434</name>
</gene>
<sequence length="816" mass="91913">MPFKRLTKKLGKLENRIVEQINTLAAPYAQQPQYGQYPQQSQYGQTQYGHQPQYGQQFQYNQQPQYGQQAQYTQQPQSYPQQPTVSPPPYHAYPPSQVAAPLQSPPNTLTQSNAATVAYHGHDLCSVCRQQDWEYHLNRYWDGRVQLDDGGVTKELAKANSRAGTNDLTAIKFSRDGWPGEYELGVGRTLFHLQPYRFMVQNRHSCAVCKLVVDAVESPQWSKDTAFSKRDGSSNEPVTFEIQMPKLHPSGFYSTPQMFVSIHELYNSKLHFQNMTKALQFTKVAYPDANQADATTIMKWWANCKQHHGKTCGPHQEARVGLRELGQLRVIDVIQKKVVSVSCDVDYIALSYCWGTAKVYTAAQSDFVNNELPLHDKHLPRTIEDAITLTELVGERYLWVDSVCIVQDHAGDVRHYVSQMHNIYKAARFTIINASADSADMGLEGLRPNSRTLKFSHSTIAGTTMVEVPARIDITKTPWAQRAWTFQENFFATNRIIFAAGRVFYTCAASICTEHFQSELIEEVVDQQYLSAIVLNLNGLDSQSGTLELFGDLPVRFTAAPKTGALSTYLQKATLYGKRRATYQSDSINAFTGVLSHLSAASQGSQTFCWALPTAGFHVALGWMVSRYLMSGFTNPVTHEHLATFRTERCRWNTRPEHPAAKKPRTRFPSWAWAACDYFFVYDDIGDVRPCITLPWENGYNIPGAPDPHATGVLRVYAEVATLHDVDLKKQLLCANIYNDAEVVLDDMTFLEDDRVLFMLVSLLAVKSADPAAQILGLVHVGTLNGIKQYARRCCVSIPSSVWRGRAPRFEVLDLV</sequence>
<evidence type="ECO:0000256" key="1">
    <source>
        <dbReference type="SAM" id="MobiDB-lite"/>
    </source>
</evidence>
<dbReference type="AlphaFoldDB" id="A0A6A6ZR06"/>
<dbReference type="Proteomes" id="UP000799424">
    <property type="component" value="Unassembled WGS sequence"/>
</dbReference>
<evidence type="ECO:0000259" key="2">
    <source>
        <dbReference type="Pfam" id="PF06985"/>
    </source>
</evidence>
<keyword evidence="4" id="KW-1185">Reference proteome</keyword>
<feature type="compositionally biased region" description="Low complexity" evidence="1">
    <location>
        <begin position="63"/>
        <end position="84"/>
    </location>
</feature>
<dbReference type="EMBL" id="MU006233">
    <property type="protein sequence ID" value="KAF2823049.1"/>
    <property type="molecule type" value="Genomic_DNA"/>
</dbReference>
<dbReference type="PANTHER" id="PTHR33112:SF12">
    <property type="entry name" value="HETEROKARYON INCOMPATIBILITY DOMAIN-CONTAINING PROTEIN"/>
    <property type="match status" value="1"/>
</dbReference>
<accession>A0A6A6ZR06</accession>
<evidence type="ECO:0000313" key="4">
    <source>
        <dbReference type="Proteomes" id="UP000799424"/>
    </source>
</evidence>
<dbReference type="PANTHER" id="PTHR33112">
    <property type="entry name" value="DOMAIN PROTEIN, PUTATIVE-RELATED"/>
    <property type="match status" value="1"/>
</dbReference>
<protein>
    <submittedName>
        <fullName evidence="3">HET-domain-containing protein</fullName>
    </submittedName>
</protein>
<dbReference type="OrthoDB" id="5135333at2759"/>
<proteinExistence type="predicted"/>